<dbReference type="AlphaFoldDB" id="A0A1G9J734"/>
<dbReference type="PROSITE" id="PS51257">
    <property type="entry name" value="PROKAR_LIPOPROTEIN"/>
    <property type="match status" value="1"/>
</dbReference>
<sequence length="288" mass="33781">MKRIILLVASISIIFLIGCSRSRAEKIASLKDAYFKIVEKNLKNEEIDNKYLKVLLQGYEYTKDKAFRMDEGNIDGSDYVQQPYVFINGDEKLVLTHSNFNNKEQIQPLYSIKKNNNEVTISYQDSKSELNHENSASKHDFMFTLISDNIKIHQQISNKLHNDKEKWDKIYNQISANIAKNNNIDILEIDRLIGGKYFSQEYQESLNSTINLNIKEYIFENNDETLMVKYLKDKNKILEVFYNDKESGTVKTTMDKKLLNEQEKLHTGIITYINNKEFQKELFNDVIK</sequence>
<organism evidence="1 2">
    <name type="scientific">Romboutsia lituseburensis DSM 797</name>
    <dbReference type="NCBI Taxonomy" id="1121325"/>
    <lineage>
        <taxon>Bacteria</taxon>
        <taxon>Bacillati</taxon>
        <taxon>Bacillota</taxon>
        <taxon>Clostridia</taxon>
        <taxon>Peptostreptococcales</taxon>
        <taxon>Peptostreptococcaceae</taxon>
        <taxon>Romboutsia</taxon>
    </lineage>
</organism>
<keyword evidence="2" id="KW-1185">Reference proteome</keyword>
<reference evidence="1 2" key="1">
    <citation type="submission" date="2016-10" db="EMBL/GenBank/DDBJ databases">
        <authorList>
            <person name="de Groot N.N."/>
        </authorList>
    </citation>
    <scope>NUCLEOTIDE SEQUENCE [LARGE SCALE GENOMIC DNA]</scope>
    <source>
        <strain evidence="1 2">DSM 797</strain>
    </source>
</reference>
<accession>A0A1G9J734</accession>
<protein>
    <submittedName>
        <fullName evidence="1">Uncharacterized protein</fullName>
    </submittedName>
</protein>
<evidence type="ECO:0000313" key="2">
    <source>
        <dbReference type="Proteomes" id="UP000199068"/>
    </source>
</evidence>
<proteinExistence type="predicted"/>
<dbReference type="STRING" id="1121325.SAMN04515677_101536"/>
<evidence type="ECO:0000313" key="1">
    <source>
        <dbReference type="EMBL" id="SDL33339.1"/>
    </source>
</evidence>
<dbReference type="RefSeq" id="WP_092722578.1">
    <property type="nucleotide sequence ID" value="NZ_FNGW01000001.1"/>
</dbReference>
<gene>
    <name evidence="1" type="ORF">SAMN04515677_101536</name>
</gene>
<dbReference type="Proteomes" id="UP000199068">
    <property type="component" value="Unassembled WGS sequence"/>
</dbReference>
<name>A0A1G9J734_9FIRM</name>
<dbReference type="EMBL" id="FNGW01000001">
    <property type="protein sequence ID" value="SDL33339.1"/>
    <property type="molecule type" value="Genomic_DNA"/>
</dbReference>